<dbReference type="Gene3D" id="3.80.10.10">
    <property type="entry name" value="Ribonuclease Inhibitor"/>
    <property type="match status" value="1"/>
</dbReference>
<organism evidence="1 2">
    <name type="scientific">Exidia glandulosa HHB12029</name>
    <dbReference type="NCBI Taxonomy" id="1314781"/>
    <lineage>
        <taxon>Eukaryota</taxon>
        <taxon>Fungi</taxon>
        <taxon>Dikarya</taxon>
        <taxon>Basidiomycota</taxon>
        <taxon>Agaricomycotina</taxon>
        <taxon>Agaricomycetes</taxon>
        <taxon>Auriculariales</taxon>
        <taxon>Exidiaceae</taxon>
        <taxon>Exidia</taxon>
    </lineage>
</organism>
<protein>
    <recommendedName>
        <fullName evidence="3">F-box domain-containing protein</fullName>
    </recommendedName>
</protein>
<evidence type="ECO:0008006" key="3">
    <source>
        <dbReference type="Google" id="ProtNLM"/>
    </source>
</evidence>
<dbReference type="InterPro" id="IPR032675">
    <property type="entry name" value="LRR_dom_sf"/>
</dbReference>
<dbReference type="InParanoid" id="A0A165KFS1"/>
<dbReference type="AlphaFoldDB" id="A0A165KFS1"/>
<reference evidence="1 2" key="1">
    <citation type="journal article" date="2016" name="Mol. Biol. Evol.">
        <title>Comparative Genomics of Early-Diverging Mushroom-Forming Fungi Provides Insights into the Origins of Lignocellulose Decay Capabilities.</title>
        <authorList>
            <person name="Nagy L.G."/>
            <person name="Riley R."/>
            <person name="Tritt A."/>
            <person name="Adam C."/>
            <person name="Daum C."/>
            <person name="Floudas D."/>
            <person name="Sun H."/>
            <person name="Yadav J.S."/>
            <person name="Pangilinan J."/>
            <person name="Larsson K.H."/>
            <person name="Matsuura K."/>
            <person name="Barry K."/>
            <person name="Labutti K."/>
            <person name="Kuo R."/>
            <person name="Ohm R.A."/>
            <person name="Bhattacharya S.S."/>
            <person name="Shirouzu T."/>
            <person name="Yoshinaga Y."/>
            <person name="Martin F.M."/>
            <person name="Grigoriev I.V."/>
            <person name="Hibbett D.S."/>
        </authorList>
    </citation>
    <scope>NUCLEOTIDE SEQUENCE [LARGE SCALE GENOMIC DNA]</scope>
    <source>
        <strain evidence="1 2">HHB12029</strain>
    </source>
</reference>
<dbReference type="SUPFAM" id="SSF52047">
    <property type="entry name" value="RNI-like"/>
    <property type="match status" value="1"/>
</dbReference>
<proteinExistence type="predicted"/>
<dbReference type="Proteomes" id="UP000077266">
    <property type="component" value="Unassembled WGS sequence"/>
</dbReference>
<evidence type="ECO:0000313" key="2">
    <source>
        <dbReference type="Proteomes" id="UP000077266"/>
    </source>
</evidence>
<dbReference type="EMBL" id="KV425945">
    <property type="protein sequence ID" value="KZV96268.1"/>
    <property type="molecule type" value="Genomic_DNA"/>
</dbReference>
<name>A0A165KFS1_EXIGL</name>
<gene>
    <name evidence="1" type="ORF">EXIGLDRAFT_833756</name>
</gene>
<accession>A0A165KFS1</accession>
<evidence type="ECO:0000313" key="1">
    <source>
        <dbReference type="EMBL" id="KZV96268.1"/>
    </source>
</evidence>
<sequence>MPPPRTRSVAKLPAVESDSAIPWQRDLDLPPEIICLVCAHLLADGDNDGLRRVRLVNRRWGRAASSVSHANVVIRGHRHIKEFLAAILADTKRPRDSDGMAMTTFYAPDIRSLALIEPKSSDKEQETASSINDNISAALRTVLPRLVNMRRLVFNMFVWPSEDVQRALKKCTSLEFLEIRQVWEIRPASRPANTPVTVAHPKKIKSGVVLYQHCPDIVLTVSTVRVLHLQTYGLPWGSRKAPLRSFFARFAGDLTNLHTLVVNFCHVSSPELEAYTAVLRHTWPKLRHLALVGLYIGDTDDLWSFLGRHPLLEHLDWRAPSNVTPTLGRVPTIPRFTPPPDSLKLLNLRALFFLPYPTSPTCAVMLEGLLRAMAPSRPLEKLMIDANLISRGVLRRLLGEQEGHLKFFYLYISPAERMRTSLHTINLLNGSNRLEHLDLGFPVLCVPSEEVLHSVLKFVQGLKSLTITVQFDSEDAPPVADASNELLTRCVRHCRSLRRFTVYWIRYQEQKSSKWAAHSFFVRRIATWTDVTENRDGILSLADREDVVEGHEPMCWDDARPGCPSFSQIPSFF</sequence>
<keyword evidence="2" id="KW-1185">Reference proteome</keyword>